<evidence type="ECO:0000256" key="2">
    <source>
        <dbReference type="ARBA" id="ARBA00022448"/>
    </source>
</evidence>
<dbReference type="InterPro" id="IPR038379">
    <property type="entry name" value="SecE_sf"/>
</dbReference>
<sequence>MITYFKNVANEMRKVSWLNLDQTTKETTAVISISIAFALFLGASDWLLQALFDFILAH</sequence>
<evidence type="ECO:0000256" key="7">
    <source>
        <dbReference type="ARBA" id="ARBA00023010"/>
    </source>
</evidence>
<evidence type="ECO:0000256" key="4">
    <source>
        <dbReference type="ARBA" id="ARBA00022692"/>
    </source>
</evidence>
<accession>A0ABP0ET82</accession>
<evidence type="ECO:0000256" key="8">
    <source>
        <dbReference type="ARBA" id="ARBA00023136"/>
    </source>
</evidence>
<evidence type="ECO:0000256" key="9">
    <source>
        <dbReference type="SAM" id="Phobius"/>
    </source>
</evidence>
<comment type="caution">
    <text evidence="10">The sequence shown here is derived from an EMBL/GenBank/DDBJ whole genome shotgun (WGS) entry which is preliminary data.</text>
</comment>
<dbReference type="RefSeq" id="WP_349641928.1">
    <property type="nucleotide sequence ID" value="NZ_CAWVOH010000002.1"/>
</dbReference>
<dbReference type="InterPro" id="IPR005807">
    <property type="entry name" value="SecE_bac"/>
</dbReference>
<evidence type="ECO:0000256" key="6">
    <source>
        <dbReference type="ARBA" id="ARBA00022989"/>
    </source>
</evidence>
<evidence type="ECO:0000313" key="11">
    <source>
        <dbReference type="Proteomes" id="UP001314241"/>
    </source>
</evidence>
<reference evidence="10 11" key="1">
    <citation type="submission" date="2024-01" db="EMBL/GenBank/DDBJ databases">
        <authorList>
            <person name="Botero Cardona J."/>
        </authorList>
    </citation>
    <scope>NUCLEOTIDE SEQUENCE [LARGE SCALE GENOMIC DNA]</scope>
    <source>
        <strain evidence="10 11">LMG 33000</strain>
    </source>
</reference>
<keyword evidence="7" id="KW-0811">Translocation</keyword>
<evidence type="ECO:0000256" key="3">
    <source>
        <dbReference type="ARBA" id="ARBA00022475"/>
    </source>
</evidence>
<keyword evidence="4 9" id="KW-0812">Transmembrane</keyword>
<dbReference type="PANTHER" id="PTHR33910:SF1">
    <property type="entry name" value="PROTEIN TRANSLOCASE SUBUNIT SECE"/>
    <property type="match status" value="1"/>
</dbReference>
<comment type="subcellular location">
    <subcellularLocation>
        <location evidence="1">Membrane</location>
    </subcellularLocation>
</comment>
<keyword evidence="8 9" id="KW-0472">Membrane</keyword>
<dbReference type="InterPro" id="IPR001901">
    <property type="entry name" value="Translocase_SecE/Sec61-g"/>
</dbReference>
<dbReference type="NCBIfam" id="TIGR00964">
    <property type="entry name" value="secE_bact"/>
    <property type="match status" value="1"/>
</dbReference>
<keyword evidence="5" id="KW-0653">Protein transport</keyword>
<gene>
    <name evidence="10" type="ORF">R54876_GBNLAHCA_00943</name>
</gene>
<dbReference type="EMBL" id="CAWVOH010000002">
    <property type="protein sequence ID" value="CAK8054376.1"/>
    <property type="molecule type" value="Genomic_DNA"/>
</dbReference>
<keyword evidence="11" id="KW-1185">Reference proteome</keyword>
<evidence type="ECO:0000256" key="5">
    <source>
        <dbReference type="ARBA" id="ARBA00022927"/>
    </source>
</evidence>
<protein>
    <submittedName>
        <fullName evidence="10">Preprotein translocase subunit SecE (SecE)</fullName>
    </submittedName>
</protein>
<dbReference type="Proteomes" id="UP001314241">
    <property type="component" value="Unassembled WGS sequence"/>
</dbReference>
<evidence type="ECO:0000313" key="10">
    <source>
        <dbReference type="EMBL" id="CAK8054376.1"/>
    </source>
</evidence>
<evidence type="ECO:0000256" key="1">
    <source>
        <dbReference type="ARBA" id="ARBA00004370"/>
    </source>
</evidence>
<keyword evidence="6 9" id="KW-1133">Transmembrane helix</keyword>
<feature type="transmembrane region" description="Helical" evidence="9">
    <location>
        <begin position="29"/>
        <end position="48"/>
    </location>
</feature>
<keyword evidence="2" id="KW-0813">Transport</keyword>
<organism evidence="10 11">
    <name type="scientific">Eupransor demetentiae</name>
    <dbReference type="NCBI Taxonomy" id="3109584"/>
    <lineage>
        <taxon>Bacteria</taxon>
        <taxon>Bacillati</taxon>
        <taxon>Bacillota</taxon>
        <taxon>Bacilli</taxon>
        <taxon>Lactobacillales</taxon>
        <taxon>Lactobacillaceae</taxon>
        <taxon>Eupransor</taxon>
    </lineage>
</organism>
<name>A0ABP0ET82_9LACO</name>
<dbReference type="Pfam" id="PF00584">
    <property type="entry name" value="SecE"/>
    <property type="match status" value="1"/>
</dbReference>
<proteinExistence type="predicted"/>
<dbReference type="PANTHER" id="PTHR33910">
    <property type="entry name" value="PROTEIN TRANSLOCASE SUBUNIT SECE"/>
    <property type="match status" value="1"/>
</dbReference>
<dbReference type="Gene3D" id="1.20.5.1030">
    <property type="entry name" value="Preprotein translocase secy subunit"/>
    <property type="match status" value="1"/>
</dbReference>
<keyword evidence="3" id="KW-1003">Cell membrane</keyword>